<accession>A0A0N1NYG5</accession>
<keyword evidence="3" id="KW-1185">Reference proteome</keyword>
<evidence type="ECO:0000313" key="2">
    <source>
        <dbReference type="EMBL" id="KPI37125.1"/>
    </source>
</evidence>
<evidence type="ECO:0000256" key="1">
    <source>
        <dbReference type="SAM" id="MobiDB-lite"/>
    </source>
</evidence>
<gene>
    <name evidence="2" type="ORF">AB675_3663</name>
</gene>
<dbReference type="VEuPathDB" id="FungiDB:AB675_3663"/>
<proteinExistence type="predicted"/>
<evidence type="ECO:0000313" key="3">
    <source>
        <dbReference type="Proteomes" id="UP000038010"/>
    </source>
</evidence>
<feature type="region of interest" description="Disordered" evidence="1">
    <location>
        <begin position="72"/>
        <end position="106"/>
    </location>
</feature>
<sequence length="106" mass="11599">MTIRKLRLGSVTTLAVLLLLPVSTSAYIWGDNITYHRPKEWTPDNVCDTIPLVGDNDGRGPEKTCAYVKNAPRRDRPQDGTPLGINGGEYITTWEPGSGGPKTSRC</sequence>
<name>A0A0N1NYG5_9EURO</name>
<dbReference type="AlphaFoldDB" id="A0A0N1NYG5"/>
<dbReference type="EMBL" id="LFJN01000026">
    <property type="protein sequence ID" value="KPI37125.1"/>
    <property type="molecule type" value="Genomic_DNA"/>
</dbReference>
<protein>
    <submittedName>
        <fullName evidence="2">Uncharacterized protein</fullName>
    </submittedName>
</protein>
<organism evidence="2 3">
    <name type="scientific">Cyphellophora attinorum</name>
    <dbReference type="NCBI Taxonomy" id="1664694"/>
    <lineage>
        <taxon>Eukaryota</taxon>
        <taxon>Fungi</taxon>
        <taxon>Dikarya</taxon>
        <taxon>Ascomycota</taxon>
        <taxon>Pezizomycotina</taxon>
        <taxon>Eurotiomycetes</taxon>
        <taxon>Chaetothyriomycetidae</taxon>
        <taxon>Chaetothyriales</taxon>
        <taxon>Cyphellophoraceae</taxon>
        <taxon>Cyphellophora</taxon>
    </lineage>
</organism>
<comment type="caution">
    <text evidence="2">The sequence shown here is derived from an EMBL/GenBank/DDBJ whole genome shotgun (WGS) entry which is preliminary data.</text>
</comment>
<reference evidence="2 3" key="1">
    <citation type="submission" date="2015-06" db="EMBL/GenBank/DDBJ databases">
        <title>Draft genome of the ant-associated black yeast Phialophora attae CBS 131958.</title>
        <authorList>
            <person name="Moreno L.F."/>
            <person name="Stielow B.J."/>
            <person name="de Hoog S."/>
            <person name="Vicente V.A."/>
            <person name="Weiss V.A."/>
            <person name="de Vries M."/>
            <person name="Cruz L.M."/>
            <person name="Souza E.M."/>
        </authorList>
    </citation>
    <scope>NUCLEOTIDE SEQUENCE [LARGE SCALE GENOMIC DNA]</scope>
    <source>
        <strain evidence="2 3">CBS 131958</strain>
    </source>
</reference>
<dbReference type="RefSeq" id="XP_017997088.1">
    <property type="nucleotide sequence ID" value="XM_018143734.1"/>
</dbReference>
<dbReference type="Proteomes" id="UP000038010">
    <property type="component" value="Unassembled WGS sequence"/>
</dbReference>
<dbReference type="GeneID" id="28735614"/>